<evidence type="ECO:0000313" key="2">
    <source>
        <dbReference type="EMBL" id="KAK2727850.1"/>
    </source>
</evidence>
<gene>
    <name evidence="2" type="ORF">QYM36_008361</name>
</gene>
<name>A0AA88IFR5_ARTSF</name>
<protein>
    <submittedName>
        <fullName evidence="2">Uncharacterized protein</fullName>
    </submittedName>
</protein>
<feature type="compositionally biased region" description="Polar residues" evidence="1">
    <location>
        <begin position="86"/>
        <end position="110"/>
    </location>
</feature>
<keyword evidence="3" id="KW-1185">Reference proteome</keyword>
<feature type="region of interest" description="Disordered" evidence="1">
    <location>
        <begin position="73"/>
        <end position="110"/>
    </location>
</feature>
<dbReference type="AlphaFoldDB" id="A0AA88IFR5"/>
<feature type="region of interest" description="Disordered" evidence="1">
    <location>
        <begin position="125"/>
        <end position="162"/>
    </location>
</feature>
<reference evidence="2" key="1">
    <citation type="submission" date="2023-07" db="EMBL/GenBank/DDBJ databases">
        <title>Chromosome-level genome assembly of Artemia franciscana.</title>
        <authorList>
            <person name="Jo E."/>
        </authorList>
    </citation>
    <scope>NUCLEOTIDE SEQUENCE</scope>
    <source>
        <tissue evidence="2">Whole body</tissue>
    </source>
</reference>
<accession>A0AA88IFR5</accession>
<evidence type="ECO:0000313" key="3">
    <source>
        <dbReference type="Proteomes" id="UP001187531"/>
    </source>
</evidence>
<dbReference type="EMBL" id="JAVRJZ010000001">
    <property type="protein sequence ID" value="KAK2727850.1"/>
    <property type="molecule type" value="Genomic_DNA"/>
</dbReference>
<feature type="compositionally biased region" description="Basic and acidic residues" evidence="1">
    <location>
        <begin position="139"/>
        <end position="155"/>
    </location>
</feature>
<evidence type="ECO:0000256" key="1">
    <source>
        <dbReference type="SAM" id="MobiDB-lite"/>
    </source>
</evidence>
<sequence length="162" mass="18014">MRTYDIASLVLLQLCSLQKSLVSTASLVGESLPVSSMPNNIMRGFQKTGIWPYRPDIFTEKNFLTSAVTDRPAPDALDPVEPGNNLVRTPSTSGLEQSSRPISVPVTPQQVWPYPKAKPHVLSGRVRKKGSTKILTDTPVRKRQIEEQEAERNDNKNMGWQG</sequence>
<comment type="caution">
    <text evidence="2">The sequence shown here is derived from an EMBL/GenBank/DDBJ whole genome shotgun (WGS) entry which is preliminary data.</text>
</comment>
<dbReference type="Proteomes" id="UP001187531">
    <property type="component" value="Unassembled WGS sequence"/>
</dbReference>
<organism evidence="2 3">
    <name type="scientific">Artemia franciscana</name>
    <name type="common">Brine shrimp</name>
    <name type="synonym">Artemia sanfranciscana</name>
    <dbReference type="NCBI Taxonomy" id="6661"/>
    <lineage>
        <taxon>Eukaryota</taxon>
        <taxon>Metazoa</taxon>
        <taxon>Ecdysozoa</taxon>
        <taxon>Arthropoda</taxon>
        <taxon>Crustacea</taxon>
        <taxon>Branchiopoda</taxon>
        <taxon>Anostraca</taxon>
        <taxon>Artemiidae</taxon>
        <taxon>Artemia</taxon>
    </lineage>
</organism>
<proteinExistence type="predicted"/>